<evidence type="ECO:0000256" key="7">
    <source>
        <dbReference type="ARBA" id="ARBA00052795"/>
    </source>
</evidence>
<organism evidence="14 15">
    <name type="scientific">Cohnella lubricantis</name>
    <dbReference type="NCBI Taxonomy" id="2163172"/>
    <lineage>
        <taxon>Bacteria</taxon>
        <taxon>Bacillati</taxon>
        <taxon>Bacillota</taxon>
        <taxon>Bacilli</taxon>
        <taxon>Bacillales</taxon>
        <taxon>Paenibacillaceae</taxon>
        <taxon>Cohnella</taxon>
    </lineage>
</organism>
<feature type="active site" description="Proton acceptor" evidence="9">
    <location>
        <position position="386"/>
    </location>
</feature>
<evidence type="ECO:0000256" key="9">
    <source>
        <dbReference type="PIRSR" id="PIRSR029900-1"/>
    </source>
</evidence>
<dbReference type="PANTHER" id="PTHR39207">
    <property type="entry name" value="ALPHA-GLUCURONIDASE A"/>
    <property type="match status" value="1"/>
</dbReference>
<keyword evidence="15" id="KW-1185">Reference proteome</keyword>
<proteinExistence type="inferred from homology"/>
<dbReference type="Pfam" id="PF07477">
    <property type="entry name" value="Glyco_hydro_67C"/>
    <property type="match status" value="1"/>
</dbReference>
<evidence type="ECO:0000256" key="10">
    <source>
        <dbReference type="RuleBase" id="RU361198"/>
    </source>
</evidence>
<keyword evidence="2 8" id="KW-0858">Xylan degradation</keyword>
<dbReference type="Proteomes" id="UP000574133">
    <property type="component" value="Unassembled WGS sequence"/>
</dbReference>
<dbReference type="InterPro" id="IPR017853">
    <property type="entry name" value="GH"/>
</dbReference>
<dbReference type="Gene3D" id="3.30.379.10">
    <property type="entry name" value="Chitobiase/beta-hexosaminidase domain 2-like"/>
    <property type="match status" value="1"/>
</dbReference>
<evidence type="ECO:0000256" key="1">
    <source>
        <dbReference type="ARBA" id="ARBA00008833"/>
    </source>
</evidence>
<dbReference type="InterPro" id="IPR029018">
    <property type="entry name" value="Hex-like_dom2"/>
</dbReference>
<evidence type="ECO:0000259" key="11">
    <source>
        <dbReference type="Pfam" id="PF03648"/>
    </source>
</evidence>
<feature type="domain" description="Glycosyl hydrolase family 67 catalytic" evidence="13">
    <location>
        <begin position="119"/>
        <end position="446"/>
    </location>
</feature>
<evidence type="ECO:0000259" key="12">
    <source>
        <dbReference type="Pfam" id="PF07477"/>
    </source>
</evidence>
<evidence type="ECO:0000259" key="13">
    <source>
        <dbReference type="Pfam" id="PF07488"/>
    </source>
</evidence>
<dbReference type="InterPro" id="IPR037054">
    <property type="entry name" value="A-glucoronidase_C_sf"/>
</dbReference>
<dbReference type="SUPFAM" id="SSF55545">
    <property type="entry name" value="beta-N-acetylhexosaminidase-like domain"/>
    <property type="match status" value="1"/>
</dbReference>
<evidence type="ECO:0000256" key="2">
    <source>
        <dbReference type="ARBA" id="ARBA00022651"/>
    </source>
</evidence>
<comment type="catalytic activity">
    <reaction evidence="7 10">
        <text>Hydrolysis of (1-&gt;2)-alpha-D-(4-O-methyl)glucuronosyl links in the main chain of hardwood xylans.</text>
        <dbReference type="EC" id="3.2.1.131"/>
    </reaction>
</comment>
<dbReference type="GO" id="GO:2000886">
    <property type="term" value="P:glucuronoxylan catabolic process"/>
    <property type="evidence" value="ECO:0007669"/>
    <property type="project" value="UniProtKB-ARBA"/>
</dbReference>
<dbReference type="SUPFAM" id="SSF51445">
    <property type="entry name" value="(Trans)glycosidases"/>
    <property type="match status" value="1"/>
</dbReference>
<dbReference type="GO" id="GO:0033939">
    <property type="term" value="F:xylan alpha-1,2-glucuronosidase activity"/>
    <property type="evidence" value="ECO:0007669"/>
    <property type="project" value="UniProtKB-EC"/>
</dbReference>
<reference evidence="14 15" key="1">
    <citation type="submission" date="2020-08" db="EMBL/GenBank/DDBJ databases">
        <title>Cohnella phylogeny.</title>
        <authorList>
            <person name="Dunlap C."/>
        </authorList>
    </citation>
    <scope>NUCLEOTIDE SEQUENCE [LARGE SCALE GENOMIC DNA]</scope>
    <source>
        <strain evidence="14 15">DSM 103658</strain>
    </source>
</reference>
<dbReference type="Gene3D" id="3.90.1330.10">
    <property type="entry name" value="Alpha-glucuronidase, C-terminal domain"/>
    <property type="match status" value="1"/>
</dbReference>
<name>A0A841TCU4_9BACL</name>
<comment type="caution">
    <text evidence="14">The sequence shown here is derived from an EMBL/GenBank/DDBJ whole genome shotgun (WGS) entry which is preliminary data.</text>
</comment>
<dbReference type="InterPro" id="IPR011099">
    <property type="entry name" value="Glyco_hydro_67_C"/>
</dbReference>
<feature type="active site" description="Proton acceptor" evidence="9">
    <location>
        <position position="358"/>
    </location>
</feature>
<dbReference type="InterPro" id="IPR005154">
    <property type="entry name" value="Glyco_hydro_67_aGlcAse_N"/>
</dbReference>
<dbReference type="InterPro" id="IPR011395">
    <property type="entry name" value="Glyco_hydro_67_aGlcAse"/>
</dbReference>
<dbReference type="GO" id="GO:0005576">
    <property type="term" value="C:extracellular region"/>
    <property type="evidence" value="ECO:0007669"/>
    <property type="project" value="InterPro"/>
</dbReference>
<protein>
    <recommendedName>
        <fullName evidence="10">Xylan alpha-1,2-glucuronidase</fullName>
        <ecNumber evidence="10">3.2.1.131</ecNumber>
    </recommendedName>
</protein>
<feature type="domain" description="Alpha glucuronidase N-terminal" evidence="11">
    <location>
        <begin position="7"/>
        <end position="115"/>
    </location>
</feature>
<dbReference type="PANTHER" id="PTHR39207:SF1">
    <property type="entry name" value="ALPHA-GLUCURONIDASE A"/>
    <property type="match status" value="1"/>
</dbReference>
<keyword evidence="6 10" id="KW-0624">Polysaccharide degradation</keyword>
<keyword evidence="3 8" id="KW-0378">Hydrolase</keyword>
<dbReference type="GO" id="GO:0046559">
    <property type="term" value="F:alpha-glucuronidase activity"/>
    <property type="evidence" value="ECO:0007669"/>
    <property type="project" value="InterPro"/>
</dbReference>
<dbReference type="Pfam" id="PF07488">
    <property type="entry name" value="Glyco_hydro_67M"/>
    <property type="match status" value="1"/>
</dbReference>
<dbReference type="FunFam" id="3.20.20.80:FF:000096">
    <property type="entry name" value="Xylan alpha-1,2-glucuronidase"/>
    <property type="match status" value="1"/>
</dbReference>
<dbReference type="InterPro" id="IPR011100">
    <property type="entry name" value="Glyco_hydro_67_cat"/>
</dbReference>
<dbReference type="Gene3D" id="3.20.20.80">
    <property type="entry name" value="Glycosidases"/>
    <property type="match status" value="1"/>
</dbReference>
<dbReference type="EC" id="3.2.1.131" evidence="10"/>
<evidence type="ECO:0000256" key="3">
    <source>
        <dbReference type="ARBA" id="ARBA00022801"/>
    </source>
</evidence>
<gene>
    <name evidence="14" type="ORF">H4Q31_05565</name>
</gene>
<accession>A0A841TCU4</accession>
<evidence type="ECO:0000256" key="5">
    <source>
        <dbReference type="ARBA" id="ARBA00023295"/>
    </source>
</evidence>
<feature type="domain" description="Glycosyl hydrolase family 67 C-terminal" evidence="12">
    <location>
        <begin position="447"/>
        <end position="669"/>
    </location>
</feature>
<keyword evidence="5 8" id="KW-0326">Glycosidase</keyword>
<dbReference type="AlphaFoldDB" id="A0A841TCU4"/>
<dbReference type="PIRSF" id="PIRSF029900">
    <property type="entry name" value="Alpha-glucuronds"/>
    <property type="match status" value="1"/>
</dbReference>
<sequence>MDPEIAEKYASWCRSIVVEASAPSPLLAKACEELVGGIGSMLGRMPLAGGTADHGRCVLLCAGNSSKLHGVVEAAELEALGEEGYVLRTAGEPGRPFVAIAGHTDRGALYGAFHFLRLLQTGQNLNELNIIEKPAAKLRMINHWDNMDGSVERGYAGRSIFYRDGKIVTDRKRIHDYARMMAAVGLNAIAINNVNVHETETNLITSELLPSVAAVADIFRAYGVRLYLSVNFASPIQYGGLTTADPLDPEVRRFWAERAADVYRHIPDFGGFLVKADSEFRPGPFTYGRDHADGANMLAEALRPYGGIVVWRCFVYDCLQDWRDRKTDRARAAFDHFRPLDGKFADNVILQIKNGPMDFQVREPASPLFGGLRHTNQVLELQITQEYTGQQKHLCFLIPQWKEILDFDTYARGEGSTVSKAATGELFGRPLGGIAAVSNIGDDANWTGHLLAQANYYGYGRLVWRPELTAEQIADEWTRITFGHDPAVVSTIRRMLLDSWTIYENYTSPLGVGWMVNPGHHYGPNVDGYEYSKWGTYHYADCHGIGVDRTVKSGTGYTGQYHDKVASRFESIESCPDELLLFFHHVPYTHVLKSGKTVIQHIYDTHFEGAEQVDKLVDVWRGLEGRIDGDRYASVLSRLQEQSKHAKEWRDVINSYFLRKSGIADEQGRTIY</sequence>
<feature type="active site" description="Proton donor" evidence="9">
    <location>
        <position position="279"/>
    </location>
</feature>
<keyword evidence="4 10" id="KW-0119">Carbohydrate metabolism</keyword>
<evidence type="ECO:0000256" key="6">
    <source>
        <dbReference type="ARBA" id="ARBA00023326"/>
    </source>
</evidence>
<evidence type="ECO:0000256" key="4">
    <source>
        <dbReference type="ARBA" id="ARBA00023277"/>
    </source>
</evidence>
<comment type="similarity">
    <text evidence="1 8 10">Belongs to the glycosyl hydrolase 67 family.</text>
</comment>
<dbReference type="EMBL" id="JACJVN010000022">
    <property type="protein sequence ID" value="MBB6676797.1"/>
    <property type="molecule type" value="Genomic_DNA"/>
</dbReference>
<evidence type="ECO:0000313" key="15">
    <source>
        <dbReference type="Proteomes" id="UP000574133"/>
    </source>
</evidence>
<comment type="subunit">
    <text evidence="10">Homodimer.</text>
</comment>
<dbReference type="Pfam" id="PF03648">
    <property type="entry name" value="Glyco_hydro_67N"/>
    <property type="match status" value="1"/>
</dbReference>
<evidence type="ECO:0000313" key="14">
    <source>
        <dbReference type="EMBL" id="MBB6676797.1"/>
    </source>
</evidence>
<evidence type="ECO:0000256" key="8">
    <source>
        <dbReference type="PIRNR" id="PIRNR029900"/>
    </source>
</evidence>